<evidence type="ECO:0000256" key="4">
    <source>
        <dbReference type="ARBA" id="ARBA00023027"/>
    </source>
</evidence>
<proteinExistence type="predicted"/>
<sequence>MAYFPLYINLDDTKVVVIGAGKVASRKIKDVLEYGAKVVVIAPMIDEEIEKMSVCNDVKIIKAEFTEALLDEELREGNISFVVAATNNRDVNIIISRYCKSRRIPINVVDDTELCSFIFSSIYKNGDIICGISSGGKGPVITQYIRDILKDNLPDNIGEIADIMGKEREKLKKSEPDQAKRAVILRELLNELINAG</sequence>
<dbReference type="GO" id="GO:0043115">
    <property type="term" value="F:precorrin-2 dehydrogenase activity"/>
    <property type="evidence" value="ECO:0007669"/>
    <property type="project" value="UniProtKB-EC"/>
</dbReference>
<keyword evidence="8" id="KW-1185">Reference proteome</keyword>
<protein>
    <recommendedName>
        <fullName evidence="2">precorrin-2 dehydrogenase</fullName>
        <ecNumber evidence="2">1.3.1.76</ecNumber>
    </recommendedName>
</protein>
<evidence type="ECO:0000256" key="3">
    <source>
        <dbReference type="ARBA" id="ARBA00023002"/>
    </source>
</evidence>
<dbReference type="OrthoDB" id="9773765at2"/>
<dbReference type="GO" id="GO:0004325">
    <property type="term" value="F:ferrochelatase activity"/>
    <property type="evidence" value="ECO:0007669"/>
    <property type="project" value="InterPro"/>
</dbReference>
<dbReference type="Gene3D" id="3.40.50.720">
    <property type="entry name" value="NAD(P)-binding Rossmann-like Domain"/>
    <property type="match status" value="1"/>
</dbReference>
<dbReference type="AlphaFoldDB" id="A0A1G6BA10"/>
<comment type="pathway">
    <text evidence="1">Porphyrin-containing compound metabolism; siroheme biosynthesis; sirohydrochlorin from precorrin-2: step 1/1.</text>
</comment>
<dbReference type="SUPFAM" id="SSF75615">
    <property type="entry name" value="Siroheme synthase middle domains-like"/>
    <property type="match status" value="1"/>
</dbReference>
<dbReference type="InterPro" id="IPR028161">
    <property type="entry name" value="Met8-like"/>
</dbReference>
<dbReference type="Proteomes" id="UP000199228">
    <property type="component" value="Unassembled WGS sequence"/>
</dbReference>
<comment type="catalytic activity">
    <reaction evidence="6">
        <text>precorrin-2 + NAD(+) = sirohydrochlorin + NADH + 2 H(+)</text>
        <dbReference type="Rhea" id="RHEA:15613"/>
        <dbReference type="ChEBI" id="CHEBI:15378"/>
        <dbReference type="ChEBI" id="CHEBI:57540"/>
        <dbReference type="ChEBI" id="CHEBI:57945"/>
        <dbReference type="ChEBI" id="CHEBI:58351"/>
        <dbReference type="ChEBI" id="CHEBI:58827"/>
        <dbReference type="EC" id="1.3.1.76"/>
    </reaction>
</comment>
<dbReference type="GO" id="GO:0019354">
    <property type="term" value="P:siroheme biosynthetic process"/>
    <property type="evidence" value="ECO:0007669"/>
    <property type="project" value="UniProtKB-UniPathway"/>
</dbReference>
<name>A0A1G6BA10_EUBOX</name>
<organism evidence="7 8">
    <name type="scientific">Eubacterium oxidoreducens</name>
    <dbReference type="NCBI Taxonomy" id="1732"/>
    <lineage>
        <taxon>Bacteria</taxon>
        <taxon>Bacillati</taxon>
        <taxon>Bacillota</taxon>
        <taxon>Clostridia</taxon>
        <taxon>Eubacteriales</taxon>
        <taxon>Eubacteriaceae</taxon>
        <taxon>Eubacterium</taxon>
    </lineage>
</organism>
<keyword evidence="3" id="KW-0560">Oxidoreductase</keyword>
<dbReference type="EC" id="1.3.1.76" evidence="2"/>
<reference evidence="7 8" key="1">
    <citation type="submission" date="2016-10" db="EMBL/GenBank/DDBJ databases">
        <authorList>
            <person name="de Groot N.N."/>
        </authorList>
    </citation>
    <scope>NUCLEOTIDE SEQUENCE [LARGE SCALE GENOMIC DNA]</scope>
    <source>
        <strain evidence="7 8">DSM 3217</strain>
    </source>
</reference>
<evidence type="ECO:0000256" key="6">
    <source>
        <dbReference type="ARBA" id="ARBA00047561"/>
    </source>
</evidence>
<accession>A0A1G6BA10</accession>
<dbReference type="NCBIfam" id="TIGR01470">
    <property type="entry name" value="cysG_Nterm"/>
    <property type="match status" value="1"/>
</dbReference>
<dbReference type="InterPro" id="IPR042518">
    <property type="entry name" value="SirC_C"/>
</dbReference>
<dbReference type="UniPathway" id="UPA00262">
    <property type="reaction ID" value="UER00222"/>
</dbReference>
<dbReference type="Gene3D" id="1.10.8.610">
    <property type="entry name" value="SirC, precorrin-2 dehydrogenase, C-terminal helical domain-like"/>
    <property type="match status" value="1"/>
</dbReference>
<evidence type="ECO:0000256" key="2">
    <source>
        <dbReference type="ARBA" id="ARBA00012400"/>
    </source>
</evidence>
<dbReference type="SUPFAM" id="SSF51735">
    <property type="entry name" value="NAD(P)-binding Rossmann-fold domains"/>
    <property type="match status" value="1"/>
</dbReference>
<dbReference type="STRING" id="1732.SAMN02910417_01273"/>
<dbReference type="InterPro" id="IPR036291">
    <property type="entry name" value="NAD(P)-bd_dom_sf"/>
</dbReference>
<dbReference type="EMBL" id="FMXR01000009">
    <property type="protein sequence ID" value="SDB17451.1"/>
    <property type="molecule type" value="Genomic_DNA"/>
</dbReference>
<evidence type="ECO:0000256" key="1">
    <source>
        <dbReference type="ARBA" id="ARBA00005010"/>
    </source>
</evidence>
<evidence type="ECO:0000313" key="8">
    <source>
        <dbReference type="Proteomes" id="UP000199228"/>
    </source>
</evidence>
<dbReference type="PANTHER" id="PTHR35330:SF1">
    <property type="entry name" value="SIROHEME BIOSYNTHESIS PROTEIN MET8"/>
    <property type="match status" value="1"/>
</dbReference>
<dbReference type="Pfam" id="PF13241">
    <property type="entry name" value="NAD_binding_7"/>
    <property type="match status" value="1"/>
</dbReference>
<dbReference type="PANTHER" id="PTHR35330">
    <property type="entry name" value="SIROHEME BIOSYNTHESIS PROTEIN MET8"/>
    <property type="match status" value="1"/>
</dbReference>
<gene>
    <name evidence="7" type="ORF">SAMN02910417_01273</name>
</gene>
<keyword evidence="4" id="KW-0520">NAD</keyword>
<evidence type="ECO:0000313" key="7">
    <source>
        <dbReference type="EMBL" id="SDB17451.1"/>
    </source>
</evidence>
<keyword evidence="5" id="KW-0627">Porphyrin biosynthesis</keyword>
<dbReference type="InterPro" id="IPR006367">
    <property type="entry name" value="Sirohaem_synthase_N"/>
</dbReference>
<evidence type="ECO:0000256" key="5">
    <source>
        <dbReference type="ARBA" id="ARBA00023244"/>
    </source>
</evidence>
<dbReference type="RefSeq" id="WP_090173390.1">
    <property type="nucleotide sequence ID" value="NZ_FMXR01000009.1"/>
</dbReference>